<feature type="transmembrane region" description="Helical" evidence="3">
    <location>
        <begin position="54"/>
        <end position="73"/>
    </location>
</feature>
<gene>
    <name evidence="4" type="ORF">SAMN06264365_106348</name>
</gene>
<organism evidence="4 5">
    <name type="scientific">Actinoplanes regularis</name>
    <dbReference type="NCBI Taxonomy" id="52697"/>
    <lineage>
        <taxon>Bacteria</taxon>
        <taxon>Bacillati</taxon>
        <taxon>Actinomycetota</taxon>
        <taxon>Actinomycetes</taxon>
        <taxon>Micromonosporales</taxon>
        <taxon>Micromonosporaceae</taxon>
        <taxon>Actinoplanes</taxon>
    </lineage>
</organism>
<feature type="transmembrane region" description="Helical" evidence="3">
    <location>
        <begin position="94"/>
        <end position="117"/>
    </location>
</feature>
<feature type="coiled-coil region" evidence="1">
    <location>
        <begin position="225"/>
        <end position="285"/>
    </location>
</feature>
<keyword evidence="3" id="KW-0812">Transmembrane</keyword>
<keyword evidence="3" id="KW-0472">Membrane</keyword>
<protein>
    <recommendedName>
        <fullName evidence="6">DUF4407 domain-containing protein</fullName>
    </recommendedName>
</protein>
<evidence type="ECO:0000256" key="3">
    <source>
        <dbReference type="SAM" id="Phobius"/>
    </source>
</evidence>
<dbReference type="Pfam" id="PF14362">
    <property type="entry name" value="DUF4407"/>
    <property type="match status" value="1"/>
</dbReference>
<evidence type="ECO:0008006" key="6">
    <source>
        <dbReference type="Google" id="ProtNLM"/>
    </source>
</evidence>
<sequence length="472" mass="52201">MARLLIWLSGADEDTLARSPRERRKFSGLGGVVLTTACMAAISAAFALHNGARAPLWAAVAVALLWGLAIANLDRWLVAAASRRDRWWQNLATLLPRLVLALVIGAVVSTPLVLWIFQREIQAQLTVDQQADRNRFEAALRTDNRFAPIPALEQEVDRLQRVAAGIEVDDLVGKDPAVAQAKAVFDQLDKKWAKAEADALCENDGTCGSMKKGGGSAYQTKLKYAQELRAQRGAAAKKLEQARNAAQARQKQASVGQQANARGELPEKQAELARLKSLKAAEEDRYLVDSRNSRGLLAQIEALSEITERNATLKTAYLTLLLFITAVEILPVLTKFLLNIGPASAYDQILATAEKADVEFAKSSLKAEQERREKEFAERSRREAVIGAELRDRELNRWRASELRRFRGQGEARPARTTRWLPLSRNRSEQPAPAGYNDWPDDELGGRPAPVGPADGGDWDEAGRVGWRFRQD</sequence>
<dbReference type="AlphaFoldDB" id="A0A238ZVL6"/>
<keyword evidence="3" id="KW-1133">Transmembrane helix</keyword>
<proteinExistence type="predicted"/>
<dbReference type="InterPro" id="IPR025519">
    <property type="entry name" value="DUF4407"/>
</dbReference>
<dbReference type="RefSeq" id="WP_179277174.1">
    <property type="nucleotide sequence ID" value="NZ_BOMU01000087.1"/>
</dbReference>
<evidence type="ECO:0000256" key="2">
    <source>
        <dbReference type="SAM" id="MobiDB-lite"/>
    </source>
</evidence>
<dbReference type="Proteomes" id="UP000198415">
    <property type="component" value="Unassembled WGS sequence"/>
</dbReference>
<dbReference type="EMBL" id="FZNR01000006">
    <property type="protein sequence ID" value="SNR87395.1"/>
    <property type="molecule type" value="Genomic_DNA"/>
</dbReference>
<keyword evidence="5" id="KW-1185">Reference proteome</keyword>
<name>A0A238ZVL6_9ACTN</name>
<evidence type="ECO:0000256" key="1">
    <source>
        <dbReference type="SAM" id="Coils"/>
    </source>
</evidence>
<feature type="region of interest" description="Disordered" evidence="2">
    <location>
        <begin position="416"/>
        <end position="472"/>
    </location>
</feature>
<reference evidence="4 5" key="1">
    <citation type="submission" date="2017-06" db="EMBL/GenBank/DDBJ databases">
        <authorList>
            <person name="Kim H.J."/>
            <person name="Triplett B.A."/>
        </authorList>
    </citation>
    <scope>NUCLEOTIDE SEQUENCE [LARGE SCALE GENOMIC DNA]</scope>
    <source>
        <strain evidence="4 5">DSM 43151</strain>
    </source>
</reference>
<accession>A0A238ZVL6</accession>
<evidence type="ECO:0000313" key="4">
    <source>
        <dbReference type="EMBL" id="SNR87395.1"/>
    </source>
</evidence>
<feature type="transmembrane region" description="Helical" evidence="3">
    <location>
        <begin position="26"/>
        <end position="48"/>
    </location>
</feature>
<evidence type="ECO:0000313" key="5">
    <source>
        <dbReference type="Proteomes" id="UP000198415"/>
    </source>
</evidence>
<keyword evidence="1" id="KW-0175">Coiled coil</keyword>